<evidence type="ECO:0000313" key="2">
    <source>
        <dbReference type="Proteomes" id="UP001642360"/>
    </source>
</evidence>
<evidence type="ECO:0000313" key="1">
    <source>
        <dbReference type="EMBL" id="CAK9180721.1"/>
    </source>
</evidence>
<keyword evidence="2" id="KW-1185">Reference proteome</keyword>
<comment type="caution">
    <text evidence="1">The sequence shown here is derived from an EMBL/GenBank/DDBJ whole genome shotgun (WGS) entry which is preliminary data.</text>
</comment>
<accession>A0ABC8UI58</accession>
<protein>
    <submittedName>
        <fullName evidence="1">Uncharacterized protein</fullName>
    </submittedName>
</protein>
<proteinExistence type="predicted"/>
<reference evidence="1 2" key="1">
    <citation type="submission" date="2024-02" db="EMBL/GenBank/DDBJ databases">
        <authorList>
            <person name="Vignale AGUSTIN F."/>
            <person name="Sosa J E."/>
            <person name="Modenutti C."/>
        </authorList>
    </citation>
    <scope>NUCLEOTIDE SEQUENCE [LARGE SCALE GENOMIC DNA]</scope>
</reference>
<dbReference type="AlphaFoldDB" id="A0ABC8UI58"/>
<sequence length="119" mass="13072">MCLFLGTPVSYFSHVSYIDLYGQYPLDLLPVNARRGSKACMPCSALSPTKSANASASLSDHSESFPIANAYRRLSTLVIALVLEAQISFSVQCRGPHYPLKQCCAEQLSKNLLCLVLWN</sequence>
<organism evidence="1 2">
    <name type="scientific">Ilex paraguariensis</name>
    <name type="common">yerba mate</name>
    <dbReference type="NCBI Taxonomy" id="185542"/>
    <lineage>
        <taxon>Eukaryota</taxon>
        <taxon>Viridiplantae</taxon>
        <taxon>Streptophyta</taxon>
        <taxon>Embryophyta</taxon>
        <taxon>Tracheophyta</taxon>
        <taxon>Spermatophyta</taxon>
        <taxon>Magnoliopsida</taxon>
        <taxon>eudicotyledons</taxon>
        <taxon>Gunneridae</taxon>
        <taxon>Pentapetalae</taxon>
        <taxon>asterids</taxon>
        <taxon>campanulids</taxon>
        <taxon>Aquifoliales</taxon>
        <taxon>Aquifoliaceae</taxon>
        <taxon>Ilex</taxon>
    </lineage>
</organism>
<name>A0ABC8UI58_9AQUA</name>
<dbReference type="EMBL" id="CAUOFW020007835">
    <property type="protein sequence ID" value="CAK9180721.1"/>
    <property type="molecule type" value="Genomic_DNA"/>
</dbReference>
<dbReference type="Proteomes" id="UP001642360">
    <property type="component" value="Unassembled WGS sequence"/>
</dbReference>
<gene>
    <name evidence="1" type="ORF">ILEXP_LOCUS50748</name>
</gene>